<evidence type="ECO:0000256" key="8">
    <source>
        <dbReference type="ARBA" id="ARBA00022777"/>
    </source>
</evidence>
<comment type="catalytic activity">
    <reaction evidence="13">
        <text>L-seryl-[protein] + ATP = O-phospho-L-seryl-[protein] + ADP + H(+)</text>
        <dbReference type="Rhea" id="RHEA:17989"/>
        <dbReference type="Rhea" id="RHEA-COMP:9863"/>
        <dbReference type="Rhea" id="RHEA-COMP:11604"/>
        <dbReference type="ChEBI" id="CHEBI:15378"/>
        <dbReference type="ChEBI" id="CHEBI:29999"/>
        <dbReference type="ChEBI" id="CHEBI:30616"/>
        <dbReference type="ChEBI" id="CHEBI:83421"/>
        <dbReference type="ChEBI" id="CHEBI:456216"/>
        <dbReference type="EC" id="2.7.11.1"/>
    </reaction>
</comment>
<feature type="binding site" evidence="14">
    <location>
        <position position="78"/>
    </location>
    <ligand>
        <name>ATP</name>
        <dbReference type="ChEBI" id="CHEBI:30616"/>
    </ligand>
</feature>
<dbReference type="PROSITE" id="PS00107">
    <property type="entry name" value="PROTEIN_KINASE_ATP"/>
    <property type="match status" value="1"/>
</dbReference>
<dbReference type="InterPro" id="IPR017441">
    <property type="entry name" value="Protein_kinase_ATP_BS"/>
</dbReference>
<keyword evidence="4 15" id="KW-0723">Serine/threonine-protein kinase</keyword>
<evidence type="ECO:0000256" key="5">
    <source>
        <dbReference type="ARBA" id="ARBA00022679"/>
    </source>
</evidence>
<dbReference type="Gene3D" id="3.30.200.20">
    <property type="entry name" value="Phosphorylase Kinase, domain 1"/>
    <property type="match status" value="1"/>
</dbReference>
<evidence type="ECO:0000256" key="4">
    <source>
        <dbReference type="ARBA" id="ARBA00022527"/>
    </source>
</evidence>
<dbReference type="SMART" id="SM00220">
    <property type="entry name" value="S_TKc"/>
    <property type="match status" value="1"/>
</dbReference>
<feature type="domain" description="Protein kinase" evidence="17">
    <location>
        <begin position="50"/>
        <end position="324"/>
    </location>
</feature>
<keyword evidence="9 14" id="KW-0067">ATP-binding</keyword>
<proteinExistence type="inferred from homology"/>
<keyword evidence="7 14" id="KW-0547">Nucleotide-binding</keyword>
<evidence type="ECO:0000256" key="6">
    <source>
        <dbReference type="ARBA" id="ARBA00022692"/>
    </source>
</evidence>
<evidence type="ECO:0000256" key="7">
    <source>
        <dbReference type="ARBA" id="ARBA00022741"/>
    </source>
</evidence>
<dbReference type="Gene3D" id="1.10.510.10">
    <property type="entry name" value="Transferase(Phosphotransferase) domain 1"/>
    <property type="match status" value="1"/>
</dbReference>
<keyword evidence="6" id="KW-0812">Transmembrane</keyword>
<evidence type="ECO:0000256" key="14">
    <source>
        <dbReference type="PROSITE-ProRule" id="PRU10141"/>
    </source>
</evidence>
<dbReference type="PANTHER" id="PTHR47982:SF40">
    <property type="entry name" value="NON-SPECIFIC SERINE_THREONINE PROTEIN KINASE"/>
    <property type="match status" value="1"/>
</dbReference>
<comment type="similarity">
    <text evidence="15">Belongs to the protein kinase superfamily.</text>
</comment>
<evidence type="ECO:0000313" key="18">
    <source>
        <dbReference type="EMBL" id="KAJ9175090.1"/>
    </source>
</evidence>
<dbReference type="EC" id="2.7.11.1" evidence="2"/>
<gene>
    <name evidence="18" type="ORF">P3X46_013672</name>
</gene>
<dbReference type="EMBL" id="JARPOI010000008">
    <property type="protein sequence ID" value="KAJ9175090.1"/>
    <property type="molecule type" value="Genomic_DNA"/>
</dbReference>
<protein>
    <recommendedName>
        <fullName evidence="2">non-specific serine/threonine protein kinase</fullName>
        <ecNumber evidence="2">2.7.11.1</ecNumber>
    </recommendedName>
</protein>
<dbReference type="Proteomes" id="UP001174677">
    <property type="component" value="Chromosome 8"/>
</dbReference>
<keyword evidence="3" id="KW-1003">Cell membrane</keyword>
<keyword evidence="8" id="KW-0418">Kinase</keyword>
<evidence type="ECO:0000256" key="1">
    <source>
        <dbReference type="ARBA" id="ARBA00004162"/>
    </source>
</evidence>
<evidence type="ECO:0000256" key="13">
    <source>
        <dbReference type="ARBA" id="ARBA00048679"/>
    </source>
</evidence>
<keyword evidence="19" id="KW-1185">Reference proteome</keyword>
<dbReference type="InterPro" id="IPR047117">
    <property type="entry name" value="PERK1-13-like"/>
</dbReference>
<evidence type="ECO:0000259" key="17">
    <source>
        <dbReference type="PROSITE" id="PS50011"/>
    </source>
</evidence>
<keyword evidence="10" id="KW-1133">Transmembrane helix</keyword>
<evidence type="ECO:0000256" key="15">
    <source>
        <dbReference type="RuleBase" id="RU000304"/>
    </source>
</evidence>
<evidence type="ECO:0000256" key="9">
    <source>
        <dbReference type="ARBA" id="ARBA00022840"/>
    </source>
</evidence>
<dbReference type="PROSITE" id="PS00108">
    <property type="entry name" value="PROTEIN_KINASE_ST"/>
    <property type="match status" value="1"/>
</dbReference>
<comment type="subcellular location">
    <subcellularLocation>
        <location evidence="1">Cell membrane</location>
        <topology evidence="1">Single-pass membrane protein</topology>
    </subcellularLocation>
</comment>
<evidence type="ECO:0000256" key="12">
    <source>
        <dbReference type="ARBA" id="ARBA00047899"/>
    </source>
</evidence>
<name>A0ABQ9M7X0_HEVBR</name>
<dbReference type="PROSITE" id="PS50011">
    <property type="entry name" value="PROTEIN_KINASE_DOM"/>
    <property type="match status" value="1"/>
</dbReference>
<dbReference type="InterPro" id="IPR008271">
    <property type="entry name" value="Ser/Thr_kinase_AS"/>
</dbReference>
<evidence type="ECO:0000256" key="3">
    <source>
        <dbReference type="ARBA" id="ARBA00022475"/>
    </source>
</evidence>
<organism evidence="18 19">
    <name type="scientific">Hevea brasiliensis</name>
    <name type="common">Para rubber tree</name>
    <name type="synonym">Siphonia brasiliensis</name>
    <dbReference type="NCBI Taxonomy" id="3981"/>
    <lineage>
        <taxon>Eukaryota</taxon>
        <taxon>Viridiplantae</taxon>
        <taxon>Streptophyta</taxon>
        <taxon>Embryophyta</taxon>
        <taxon>Tracheophyta</taxon>
        <taxon>Spermatophyta</taxon>
        <taxon>Magnoliopsida</taxon>
        <taxon>eudicotyledons</taxon>
        <taxon>Gunneridae</taxon>
        <taxon>Pentapetalae</taxon>
        <taxon>rosids</taxon>
        <taxon>fabids</taxon>
        <taxon>Malpighiales</taxon>
        <taxon>Euphorbiaceae</taxon>
        <taxon>Crotonoideae</taxon>
        <taxon>Micrandreae</taxon>
        <taxon>Hevea</taxon>
    </lineage>
</organism>
<evidence type="ECO:0000256" key="10">
    <source>
        <dbReference type="ARBA" id="ARBA00022989"/>
    </source>
</evidence>
<evidence type="ECO:0000313" key="19">
    <source>
        <dbReference type="Proteomes" id="UP001174677"/>
    </source>
</evidence>
<comment type="catalytic activity">
    <reaction evidence="12">
        <text>L-threonyl-[protein] + ATP = O-phospho-L-threonyl-[protein] + ADP + H(+)</text>
        <dbReference type="Rhea" id="RHEA:46608"/>
        <dbReference type="Rhea" id="RHEA-COMP:11060"/>
        <dbReference type="Rhea" id="RHEA-COMP:11605"/>
        <dbReference type="ChEBI" id="CHEBI:15378"/>
        <dbReference type="ChEBI" id="CHEBI:30013"/>
        <dbReference type="ChEBI" id="CHEBI:30616"/>
        <dbReference type="ChEBI" id="CHEBI:61977"/>
        <dbReference type="ChEBI" id="CHEBI:456216"/>
        <dbReference type="EC" id="2.7.11.1"/>
    </reaction>
</comment>
<keyword evidence="11" id="KW-0472">Membrane</keyword>
<comment type="caution">
    <text evidence="18">The sequence shown here is derived from an EMBL/GenBank/DDBJ whole genome shotgun (WGS) entry which is preliminary data.</text>
</comment>
<dbReference type="PANTHER" id="PTHR47982">
    <property type="entry name" value="PROLINE-RICH RECEPTOR-LIKE PROTEIN KINASE PERK4"/>
    <property type="match status" value="1"/>
</dbReference>
<evidence type="ECO:0000256" key="16">
    <source>
        <dbReference type="SAM" id="MobiDB-lite"/>
    </source>
</evidence>
<dbReference type="SUPFAM" id="SSF56112">
    <property type="entry name" value="Protein kinase-like (PK-like)"/>
    <property type="match status" value="1"/>
</dbReference>
<dbReference type="InterPro" id="IPR011009">
    <property type="entry name" value="Kinase-like_dom_sf"/>
</dbReference>
<sequence length="436" mass="49200">MAFVRNCFRITEADRRSETIVWFNAGSTPREGFGLRQYNYDELAEATDKFSNRNFLGEGGFSLVYEGILDGKKVAIKKLKIRPDERSQSEEESKEEIKVISRVSHKNLVKLLGYCIEGDDILLILEYVPKKSLKHHLHGETTLEWTKRMKIAIGTAKGLEYLHENCTPKIIHRDVKAENILIDDKYEPKIADFGLALLFPETGSPTHITRSNKGTQAYADSEYYPQKVSEKSDVYAYGVVLLELISGRKTTFEGTDIVFWAKPQIEYALRSGDYTNLVDSKLLQMNYNKKEMKTMISCAMACVYKPSSSRPKMNQIVRALEGYICIEEIRNDKNDNLFPKVISLFGTSFAFPTGIDSTLSNGAQGPDPSFLDPTPTNGRDDPPDARLPNGGGQVQSICAELKSVEGYIRIGETQFEKNDNIFPKSSICEFPFPMEI</sequence>
<evidence type="ECO:0000256" key="2">
    <source>
        <dbReference type="ARBA" id="ARBA00012513"/>
    </source>
</evidence>
<feature type="region of interest" description="Disordered" evidence="16">
    <location>
        <begin position="357"/>
        <end position="392"/>
    </location>
</feature>
<dbReference type="Pfam" id="PF00069">
    <property type="entry name" value="Pkinase"/>
    <property type="match status" value="1"/>
</dbReference>
<keyword evidence="5" id="KW-0808">Transferase</keyword>
<reference evidence="18 19" key="1">
    <citation type="journal article" date="2023" name="Plant Biotechnol. J.">
        <title>Chromosome-level wild Hevea brasiliensis genome provides new tools for genomic-assisted breeding and valuable loci to elevate rubber yield.</title>
        <authorList>
            <person name="Cheng H."/>
            <person name="Song X."/>
            <person name="Hu Y."/>
            <person name="Wu T."/>
            <person name="Yang Q."/>
            <person name="An Z."/>
            <person name="Feng S."/>
            <person name="Deng Z."/>
            <person name="Wu W."/>
            <person name="Zeng X."/>
            <person name="Tu M."/>
            <person name="Wang X."/>
            <person name="Huang H."/>
        </authorList>
    </citation>
    <scope>NUCLEOTIDE SEQUENCE [LARGE SCALE GENOMIC DNA]</scope>
    <source>
        <strain evidence="18">MT/VB/25A 57/8</strain>
    </source>
</reference>
<evidence type="ECO:0000256" key="11">
    <source>
        <dbReference type="ARBA" id="ARBA00023136"/>
    </source>
</evidence>
<dbReference type="InterPro" id="IPR000719">
    <property type="entry name" value="Prot_kinase_dom"/>
</dbReference>
<accession>A0ABQ9M7X0</accession>